<dbReference type="Pfam" id="PF05183">
    <property type="entry name" value="RdRP"/>
    <property type="match status" value="1"/>
</dbReference>
<keyword evidence="1" id="KW-0548">Nucleotidyltransferase</keyword>
<feature type="domain" description="RDRP core" evidence="2">
    <location>
        <begin position="231"/>
        <end position="412"/>
    </location>
</feature>
<gene>
    <name evidence="3" type="ORF">ZIOFF_048246</name>
</gene>
<comment type="function">
    <text evidence="1">Probably involved in the RNA silencing pathway and required for the generation of small interfering RNAs (siRNAs).</text>
</comment>
<dbReference type="PANTHER" id="PTHR23079:SF55">
    <property type="entry name" value="RNA-DIRECTED RNA POLYMERASE"/>
    <property type="match status" value="1"/>
</dbReference>
<proteinExistence type="inferred from homology"/>
<dbReference type="PANTHER" id="PTHR23079">
    <property type="entry name" value="RNA-DEPENDENT RNA POLYMERASE"/>
    <property type="match status" value="1"/>
</dbReference>
<keyword evidence="4" id="KW-1185">Reference proteome</keyword>
<dbReference type="InterPro" id="IPR057596">
    <property type="entry name" value="RDRP_core"/>
</dbReference>
<organism evidence="3 4">
    <name type="scientific">Zingiber officinale</name>
    <name type="common">Ginger</name>
    <name type="synonym">Amomum zingiber</name>
    <dbReference type="NCBI Taxonomy" id="94328"/>
    <lineage>
        <taxon>Eukaryota</taxon>
        <taxon>Viridiplantae</taxon>
        <taxon>Streptophyta</taxon>
        <taxon>Embryophyta</taxon>
        <taxon>Tracheophyta</taxon>
        <taxon>Spermatophyta</taxon>
        <taxon>Magnoliopsida</taxon>
        <taxon>Liliopsida</taxon>
        <taxon>Zingiberales</taxon>
        <taxon>Zingiberaceae</taxon>
        <taxon>Zingiber</taxon>
    </lineage>
</organism>
<comment type="catalytic activity">
    <reaction evidence="1">
        <text>RNA(n) + a ribonucleoside 5'-triphosphate = RNA(n+1) + diphosphate</text>
        <dbReference type="Rhea" id="RHEA:21248"/>
        <dbReference type="Rhea" id="RHEA-COMP:14527"/>
        <dbReference type="Rhea" id="RHEA-COMP:17342"/>
        <dbReference type="ChEBI" id="CHEBI:33019"/>
        <dbReference type="ChEBI" id="CHEBI:61557"/>
        <dbReference type="ChEBI" id="CHEBI:140395"/>
        <dbReference type="EC" id="2.7.7.48"/>
    </reaction>
</comment>
<comment type="similarity">
    <text evidence="1">Belongs to the RdRP family.</text>
</comment>
<accession>A0A8J5FQY1</accession>
<name>A0A8J5FQY1_ZINOF</name>
<dbReference type="GO" id="GO:0031380">
    <property type="term" value="C:nuclear RNA-directed RNA polymerase complex"/>
    <property type="evidence" value="ECO:0007669"/>
    <property type="project" value="TreeGrafter"/>
</dbReference>
<dbReference type="EMBL" id="JACMSC010000013">
    <property type="protein sequence ID" value="KAG6493268.1"/>
    <property type="molecule type" value="Genomic_DNA"/>
</dbReference>
<evidence type="ECO:0000259" key="2">
    <source>
        <dbReference type="Pfam" id="PF05183"/>
    </source>
</evidence>
<dbReference type="EC" id="2.7.7.48" evidence="1"/>
<dbReference type="GO" id="GO:0003968">
    <property type="term" value="F:RNA-directed RNA polymerase activity"/>
    <property type="evidence" value="ECO:0007669"/>
    <property type="project" value="UniProtKB-KW"/>
</dbReference>
<keyword evidence="1" id="KW-0696">RNA-directed RNA polymerase</keyword>
<keyword evidence="1" id="KW-0694">RNA-binding</keyword>
<comment type="caution">
    <text evidence="3">The sequence shown here is derived from an EMBL/GenBank/DDBJ whole genome shotgun (WGS) entry which is preliminary data.</text>
</comment>
<evidence type="ECO:0000313" key="3">
    <source>
        <dbReference type="EMBL" id="KAG6493268.1"/>
    </source>
</evidence>
<protein>
    <recommendedName>
        <fullName evidence="1">RNA-dependent RNA polymerase</fullName>
        <ecNumber evidence="1">2.7.7.48</ecNumber>
    </recommendedName>
</protein>
<dbReference type="AlphaFoldDB" id="A0A8J5FQY1"/>
<dbReference type="Proteomes" id="UP000734854">
    <property type="component" value="Unassembled WGS sequence"/>
</dbReference>
<keyword evidence="1" id="KW-0808">Transferase</keyword>
<keyword evidence="1" id="KW-0943">RNA-mediated gene silencing</keyword>
<dbReference type="GO" id="GO:0003723">
    <property type="term" value="F:RNA binding"/>
    <property type="evidence" value="ECO:0007669"/>
    <property type="project" value="UniProtKB-KW"/>
</dbReference>
<evidence type="ECO:0000313" key="4">
    <source>
        <dbReference type="Proteomes" id="UP000734854"/>
    </source>
</evidence>
<dbReference type="InterPro" id="IPR007855">
    <property type="entry name" value="RDRP"/>
</dbReference>
<dbReference type="GO" id="GO:0030422">
    <property type="term" value="P:siRNA processing"/>
    <property type="evidence" value="ECO:0007669"/>
    <property type="project" value="TreeGrafter"/>
</dbReference>
<reference evidence="3 4" key="1">
    <citation type="submission" date="2020-08" db="EMBL/GenBank/DDBJ databases">
        <title>Plant Genome Project.</title>
        <authorList>
            <person name="Zhang R.-G."/>
        </authorList>
    </citation>
    <scope>NUCLEOTIDE SEQUENCE [LARGE SCALE GENOMIC DNA]</scope>
    <source>
        <tissue evidence="3">Rhizome</tissue>
    </source>
</reference>
<evidence type="ECO:0000256" key="1">
    <source>
        <dbReference type="RuleBase" id="RU363098"/>
    </source>
</evidence>
<sequence length="442" mass="49567">MIPRTKAIPRRADLNGSREASEGMVASVVQITFFDVVTMVLNRSDERFVLLEFLKRTPGSLSDGFTDKQTNKHIVNIYQTQPSIFVAADASNLVASMADQVLPDKIGAPTIQSFQKAGLLYRDHPLQLSYKGMKVHFGVNPKFTDYAGQSKPSIVVDAPCNLCKFFDIYDQVAQASSKNYGSNSDLEHAEAFFSKPDVAELESIFVPGITVDAYFAIDIQFYLQNLLPQQLLQGPYLQLQRTHMQRVLGDDNVLLVKFAEEMNIGKGSHAFQGYESIYHKVAQEGILVGLRRYQFFVGWLRHQFGLKIIASLTSCLNFVYYFGVNDNFLYVPCGIYQCRFSLILSKTMKLDIDLASVHVEMIDDIVCVDDDGNISYDENGEPLIHTDGTGFISEDIALKCPHHIFKGKCSTPMSNQVCPFSFIAPYINPKYALVLITTFLCL</sequence>